<dbReference type="AlphaFoldDB" id="A0AAD5CMI6"/>
<protein>
    <submittedName>
        <fullName evidence="1">Uncharacterized protein</fullName>
    </submittedName>
</protein>
<evidence type="ECO:0000313" key="1">
    <source>
        <dbReference type="EMBL" id="KAI7743865.1"/>
    </source>
</evidence>
<sequence>MIALAQKYNVKMSALTAVPTIIDNELTPQKAVLEFMNLPHF</sequence>
<gene>
    <name evidence="1" type="ORF">M8C21_030314</name>
</gene>
<reference evidence="1" key="1">
    <citation type="submission" date="2022-06" db="EMBL/GenBank/DDBJ databases">
        <title>Uncovering the hologenomic basis of an extraordinary plant invasion.</title>
        <authorList>
            <person name="Bieker V.C."/>
            <person name="Martin M.D."/>
            <person name="Gilbert T."/>
            <person name="Hodgins K."/>
            <person name="Battlay P."/>
            <person name="Petersen B."/>
            <person name="Wilson J."/>
        </authorList>
    </citation>
    <scope>NUCLEOTIDE SEQUENCE</scope>
    <source>
        <strain evidence="1">AA19_3_7</strain>
        <tissue evidence="1">Leaf</tissue>
    </source>
</reference>
<proteinExistence type="predicted"/>
<keyword evidence="2" id="KW-1185">Reference proteome</keyword>
<organism evidence="1 2">
    <name type="scientific">Ambrosia artemisiifolia</name>
    <name type="common">Common ragweed</name>
    <dbReference type="NCBI Taxonomy" id="4212"/>
    <lineage>
        <taxon>Eukaryota</taxon>
        <taxon>Viridiplantae</taxon>
        <taxon>Streptophyta</taxon>
        <taxon>Embryophyta</taxon>
        <taxon>Tracheophyta</taxon>
        <taxon>Spermatophyta</taxon>
        <taxon>Magnoliopsida</taxon>
        <taxon>eudicotyledons</taxon>
        <taxon>Gunneridae</taxon>
        <taxon>Pentapetalae</taxon>
        <taxon>asterids</taxon>
        <taxon>campanulids</taxon>
        <taxon>Asterales</taxon>
        <taxon>Asteraceae</taxon>
        <taxon>Asteroideae</taxon>
        <taxon>Heliantheae alliance</taxon>
        <taxon>Heliantheae</taxon>
        <taxon>Ambrosia</taxon>
    </lineage>
</organism>
<evidence type="ECO:0000313" key="2">
    <source>
        <dbReference type="Proteomes" id="UP001206925"/>
    </source>
</evidence>
<dbReference type="EMBL" id="JAMZMK010007651">
    <property type="protein sequence ID" value="KAI7743865.1"/>
    <property type="molecule type" value="Genomic_DNA"/>
</dbReference>
<name>A0AAD5CMI6_AMBAR</name>
<comment type="caution">
    <text evidence="1">The sequence shown here is derived from an EMBL/GenBank/DDBJ whole genome shotgun (WGS) entry which is preliminary data.</text>
</comment>
<dbReference type="Proteomes" id="UP001206925">
    <property type="component" value="Unassembled WGS sequence"/>
</dbReference>
<accession>A0AAD5CMI6</accession>